<evidence type="ECO:0000313" key="4">
    <source>
        <dbReference type="Proteomes" id="UP000015106"/>
    </source>
</evidence>
<evidence type="ECO:0000256" key="2">
    <source>
        <dbReference type="SAM" id="Phobius"/>
    </source>
</evidence>
<proteinExistence type="predicted"/>
<evidence type="ECO:0000313" key="3">
    <source>
        <dbReference type="EnsemblPlants" id="TuG1812S0000368100.01.T01"/>
    </source>
</evidence>
<organism evidence="3 4">
    <name type="scientific">Triticum urartu</name>
    <name type="common">Red wild einkorn</name>
    <name type="synonym">Crithodium urartu</name>
    <dbReference type="NCBI Taxonomy" id="4572"/>
    <lineage>
        <taxon>Eukaryota</taxon>
        <taxon>Viridiplantae</taxon>
        <taxon>Streptophyta</taxon>
        <taxon>Embryophyta</taxon>
        <taxon>Tracheophyta</taxon>
        <taxon>Spermatophyta</taxon>
        <taxon>Magnoliopsida</taxon>
        <taxon>Liliopsida</taxon>
        <taxon>Poales</taxon>
        <taxon>Poaceae</taxon>
        <taxon>BOP clade</taxon>
        <taxon>Pooideae</taxon>
        <taxon>Triticodae</taxon>
        <taxon>Triticeae</taxon>
        <taxon>Triticinae</taxon>
        <taxon>Triticum</taxon>
    </lineage>
</organism>
<protein>
    <submittedName>
        <fullName evidence="3">Uncharacterized protein</fullName>
    </submittedName>
</protein>
<dbReference type="Gramene" id="TuG1812S0000368100.01.T01">
    <property type="protein sequence ID" value="TuG1812S0000368100.01.T01"/>
    <property type="gene ID" value="TuG1812S0000368100.01"/>
</dbReference>
<keyword evidence="2" id="KW-0472">Membrane</keyword>
<reference evidence="3" key="2">
    <citation type="submission" date="2022-06" db="UniProtKB">
        <authorList>
            <consortium name="EnsemblPlants"/>
        </authorList>
    </citation>
    <scope>IDENTIFICATION</scope>
</reference>
<sequence length="198" mass="22497">MQRGEHDAARAVQDAAGRADEQPQQQGGVIPATVRGRHGRLDALHQDPRHVPVHARPRQRRLQPLPRRSRLVHPKILRREGGRTGRHPELLHPVRVVSFLQRPGPLEDRVNYSEFPFDRERRRRIFPGGAANDDATAKIALFVSIPVAVVLLVLLTVALYLCKRKNRNHTNMCRYPARTVSMEETWEAQSLCCTISAL</sequence>
<feature type="transmembrane region" description="Helical" evidence="2">
    <location>
        <begin position="139"/>
        <end position="162"/>
    </location>
</feature>
<dbReference type="EnsemblPlants" id="TuG1812S0000368100.01.T01">
    <property type="protein sequence ID" value="TuG1812S0000368100.01.T01"/>
    <property type="gene ID" value="TuG1812S0000368100.01"/>
</dbReference>
<dbReference type="Proteomes" id="UP000015106">
    <property type="component" value="Unassembled WGS sequence"/>
</dbReference>
<keyword evidence="2" id="KW-1133">Transmembrane helix</keyword>
<keyword evidence="2" id="KW-0812">Transmembrane</keyword>
<keyword evidence="4" id="KW-1185">Reference proteome</keyword>
<dbReference type="AlphaFoldDB" id="A0A8R7VFF7"/>
<evidence type="ECO:0000256" key="1">
    <source>
        <dbReference type="SAM" id="MobiDB-lite"/>
    </source>
</evidence>
<feature type="region of interest" description="Disordered" evidence="1">
    <location>
        <begin position="1"/>
        <end position="32"/>
    </location>
</feature>
<reference evidence="4" key="1">
    <citation type="journal article" date="2013" name="Nature">
        <title>Draft genome of the wheat A-genome progenitor Triticum urartu.</title>
        <authorList>
            <person name="Ling H.Q."/>
            <person name="Zhao S."/>
            <person name="Liu D."/>
            <person name="Wang J."/>
            <person name="Sun H."/>
            <person name="Zhang C."/>
            <person name="Fan H."/>
            <person name="Li D."/>
            <person name="Dong L."/>
            <person name="Tao Y."/>
            <person name="Gao C."/>
            <person name="Wu H."/>
            <person name="Li Y."/>
            <person name="Cui Y."/>
            <person name="Guo X."/>
            <person name="Zheng S."/>
            <person name="Wang B."/>
            <person name="Yu K."/>
            <person name="Liang Q."/>
            <person name="Yang W."/>
            <person name="Lou X."/>
            <person name="Chen J."/>
            <person name="Feng M."/>
            <person name="Jian J."/>
            <person name="Zhang X."/>
            <person name="Luo G."/>
            <person name="Jiang Y."/>
            <person name="Liu J."/>
            <person name="Wang Z."/>
            <person name="Sha Y."/>
            <person name="Zhang B."/>
            <person name="Wu H."/>
            <person name="Tang D."/>
            <person name="Shen Q."/>
            <person name="Xue P."/>
            <person name="Zou S."/>
            <person name="Wang X."/>
            <person name="Liu X."/>
            <person name="Wang F."/>
            <person name="Yang Y."/>
            <person name="An X."/>
            <person name="Dong Z."/>
            <person name="Zhang K."/>
            <person name="Zhang X."/>
            <person name="Luo M.C."/>
            <person name="Dvorak J."/>
            <person name="Tong Y."/>
            <person name="Wang J."/>
            <person name="Yang H."/>
            <person name="Li Z."/>
            <person name="Wang D."/>
            <person name="Zhang A."/>
            <person name="Wang J."/>
        </authorList>
    </citation>
    <scope>NUCLEOTIDE SEQUENCE</scope>
    <source>
        <strain evidence="4">cv. G1812</strain>
    </source>
</reference>
<name>A0A8R7VFF7_TRIUA</name>
<accession>A0A8R7VFF7</accession>